<organism evidence="2 3">
    <name type="scientific">Pseudoluteimonas lycopersici</name>
    <dbReference type="NCBI Taxonomy" id="1324796"/>
    <lineage>
        <taxon>Bacteria</taxon>
        <taxon>Pseudomonadati</taxon>
        <taxon>Pseudomonadota</taxon>
        <taxon>Gammaproteobacteria</taxon>
        <taxon>Lysobacterales</taxon>
        <taxon>Lysobacteraceae</taxon>
        <taxon>Pseudoluteimonas</taxon>
    </lineage>
</organism>
<keyword evidence="1" id="KW-0472">Membrane</keyword>
<dbReference type="RefSeq" id="WP_143878112.1">
    <property type="nucleotide sequence ID" value="NZ_BAABLZ010000002.1"/>
</dbReference>
<protein>
    <submittedName>
        <fullName evidence="2">Uncharacterized protein</fullName>
    </submittedName>
</protein>
<evidence type="ECO:0000313" key="2">
    <source>
        <dbReference type="EMBL" id="QDQ72596.1"/>
    </source>
</evidence>
<feature type="transmembrane region" description="Helical" evidence="1">
    <location>
        <begin position="105"/>
        <end position="127"/>
    </location>
</feature>
<keyword evidence="1" id="KW-1133">Transmembrane helix</keyword>
<keyword evidence="1" id="KW-0812">Transmembrane</keyword>
<gene>
    <name evidence="2" type="ORF">FNZ56_01230</name>
</gene>
<dbReference type="AlphaFoldDB" id="A0A516V250"/>
<feature type="transmembrane region" description="Helical" evidence="1">
    <location>
        <begin position="29"/>
        <end position="51"/>
    </location>
</feature>
<accession>A0A516V250</accession>
<name>A0A516V250_9GAMM</name>
<dbReference type="EMBL" id="CP041742">
    <property type="protein sequence ID" value="QDQ72596.1"/>
    <property type="molecule type" value="Genomic_DNA"/>
</dbReference>
<feature type="transmembrane region" description="Helical" evidence="1">
    <location>
        <begin position="63"/>
        <end position="85"/>
    </location>
</feature>
<sequence length="153" mass="17119">MILIVIGTIFSGYIFFGEYRAAGISAADYWFASVIGLGCPLASCLSALSILKDSSDLPPPARIVCSRIQPFAGAVTWLFVVAMVFPNPVSSDPPWKLLLDRPWTLIVLVFVASIFSPIILMRGWLLFQRIRMKFDPKFRANAERLSKVIEDHR</sequence>
<evidence type="ECO:0000313" key="3">
    <source>
        <dbReference type="Proteomes" id="UP000315891"/>
    </source>
</evidence>
<dbReference type="Proteomes" id="UP000315891">
    <property type="component" value="Chromosome"/>
</dbReference>
<evidence type="ECO:0000256" key="1">
    <source>
        <dbReference type="SAM" id="Phobius"/>
    </source>
</evidence>
<reference evidence="2 3" key="1">
    <citation type="submission" date="2019-07" db="EMBL/GenBank/DDBJ databases">
        <title>Lysobacter weifangensis sp. nov., isolated from bensulfuron-methyl contaminated farmland soil.</title>
        <authorList>
            <person name="Zhao H."/>
        </authorList>
    </citation>
    <scope>NUCLEOTIDE SEQUENCE [LARGE SCALE GENOMIC DNA]</scope>
    <source>
        <strain evidence="2 3">CC-Bw-6</strain>
    </source>
</reference>
<proteinExistence type="predicted"/>
<keyword evidence="3" id="KW-1185">Reference proteome</keyword>